<dbReference type="GeneID" id="107264498"/>
<proteinExistence type="predicted"/>
<dbReference type="AlphaFoldDB" id="A0AAJ7VYR4"/>
<gene>
    <name evidence="2" type="primary">LOC107264498</name>
</gene>
<organism evidence="1 2">
    <name type="scientific">Cephus cinctus</name>
    <name type="common">Wheat stem sawfly</name>
    <dbReference type="NCBI Taxonomy" id="211228"/>
    <lineage>
        <taxon>Eukaryota</taxon>
        <taxon>Metazoa</taxon>
        <taxon>Ecdysozoa</taxon>
        <taxon>Arthropoda</taxon>
        <taxon>Hexapoda</taxon>
        <taxon>Insecta</taxon>
        <taxon>Pterygota</taxon>
        <taxon>Neoptera</taxon>
        <taxon>Endopterygota</taxon>
        <taxon>Hymenoptera</taxon>
        <taxon>Cephoidea</taxon>
        <taxon>Cephidae</taxon>
        <taxon>Cephus</taxon>
    </lineage>
</organism>
<evidence type="ECO:0000313" key="1">
    <source>
        <dbReference type="Proteomes" id="UP000694920"/>
    </source>
</evidence>
<reference evidence="2" key="1">
    <citation type="submission" date="2025-08" db="UniProtKB">
        <authorList>
            <consortium name="RefSeq"/>
        </authorList>
    </citation>
    <scope>IDENTIFICATION</scope>
</reference>
<evidence type="ECO:0000313" key="2">
    <source>
        <dbReference type="RefSeq" id="XP_024938046.1"/>
    </source>
</evidence>
<protein>
    <submittedName>
        <fullName evidence="2">Uncharacterized protein LOC107264498 isoform X1</fullName>
    </submittedName>
</protein>
<dbReference type="RefSeq" id="XP_024938046.1">
    <property type="nucleotide sequence ID" value="XM_025082278.1"/>
</dbReference>
<accession>A0AAJ7VYR4</accession>
<name>A0AAJ7VYR4_CEPCN</name>
<dbReference type="Proteomes" id="UP000694920">
    <property type="component" value="Unplaced"/>
</dbReference>
<sequence length="634" mass="72206">MQYLKKMDFTIRNMMRMSMTFRNLMFFPNYVVSSRLFQTKSHYCTVKNQDKSFLAQTTHSSPVDNIIKSLRSCKNSSEIFNVIQNEHSLMTNRHIIEALTLLFNFQKYSSRKVNNIYHRQGFMFFCEVINKNLRNFDANEAVHALKVLSYLKIPINSMIMQSVLQLVRESINTLGLSKIIFLDFLIHQFEKTPLTEALSIALPIVFEVQVATQLDRNNIKHLASCLQYLSLRSQNPASIANVLDAILKFDQEIDIISACSILRSLCSIESLPDTYMKLVHNMEEMVSQKISEASCSTMMPVLSSVVGKINEKQKEFYHEGFLDACATAVISQDWGFEEGINVLSKLTSVGHTQIRLLDYLAAKCFENTTILASSSPEQIAILVMGLAIADYKPIFWESMQEAVVKSNLLERTSPGFSWVKFAVHLTSLDCFCPKVITKAFSTTINKKSNEKRLLLLLYQSVKALNPTYDGPWPPRDALEYAKAWNELRDNHLELLPALQKALGGSQYIISNVRTKLGHYINHVIVMRKGGYPVALNSANNDLQDDVIYMENLSVPAESQIILILCIPRFAYGLNSQRLTGPWSMLLKSMEAYTQHTVIPIHLDMWLGLPDHEKIPYLMQSIRLKCDDLSVTANM</sequence>
<keyword evidence="1" id="KW-1185">Reference proteome</keyword>